<dbReference type="Proteomes" id="UP000657592">
    <property type="component" value="Unassembled WGS sequence"/>
</dbReference>
<feature type="transmembrane region" description="Helical" evidence="1">
    <location>
        <begin position="31"/>
        <end position="52"/>
    </location>
</feature>
<evidence type="ECO:0000313" key="3">
    <source>
        <dbReference type="EMBL" id="GGH46719.1"/>
    </source>
</evidence>
<feature type="domain" description="YncI copper-binding" evidence="2">
    <location>
        <begin position="55"/>
        <end position="189"/>
    </location>
</feature>
<dbReference type="AlphaFoldDB" id="A0A917IH88"/>
<dbReference type="CDD" id="cd08545">
    <property type="entry name" value="YcnI_like"/>
    <property type="match status" value="1"/>
</dbReference>
<gene>
    <name evidence="3" type="ORF">GCM10010921_23010</name>
</gene>
<accession>A0A917IH88</accession>
<feature type="transmembrane region" description="Helical" evidence="1">
    <location>
        <begin position="211"/>
        <end position="232"/>
    </location>
</feature>
<keyword evidence="4" id="KW-1185">Reference proteome</keyword>
<dbReference type="Gene3D" id="2.60.40.2230">
    <property type="entry name" value="Uncharacterised protein YcnI-like PF07987, DUF1775"/>
    <property type="match status" value="1"/>
</dbReference>
<proteinExistence type="predicted"/>
<comment type="caution">
    <text evidence="3">The sequence shown here is derived from an EMBL/GenBank/DDBJ whole genome shotgun (WGS) entry which is preliminary data.</text>
</comment>
<keyword evidence="1" id="KW-0472">Membrane</keyword>
<evidence type="ECO:0000259" key="2">
    <source>
        <dbReference type="Pfam" id="PF07987"/>
    </source>
</evidence>
<evidence type="ECO:0000313" key="4">
    <source>
        <dbReference type="Proteomes" id="UP000657592"/>
    </source>
</evidence>
<protein>
    <recommendedName>
        <fullName evidence="2">YncI copper-binding domain-containing protein</fullName>
    </recommendedName>
</protein>
<dbReference type="EMBL" id="BMJY01000010">
    <property type="protein sequence ID" value="GGH46719.1"/>
    <property type="molecule type" value="Genomic_DNA"/>
</dbReference>
<reference evidence="3" key="1">
    <citation type="journal article" date="2014" name="Int. J. Syst. Evol. Microbiol.">
        <title>Complete genome sequence of Corynebacterium casei LMG S-19264T (=DSM 44701T), isolated from a smear-ripened cheese.</title>
        <authorList>
            <consortium name="US DOE Joint Genome Institute (JGI-PGF)"/>
            <person name="Walter F."/>
            <person name="Albersmeier A."/>
            <person name="Kalinowski J."/>
            <person name="Ruckert C."/>
        </authorList>
    </citation>
    <scope>NUCLEOTIDE SEQUENCE</scope>
    <source>
        <strain evidence="3">CGMCC 1.15794</strain>
    </source>
</reference>
<name>A0A917IH88_9MICO</name>
<sequence>MLHITTAHPTPRRSWAPAVARRSRRHGARRIAGAAATATLAAGFVLLTPGAATAHVTVTPDSPTAGGYDVLTFAFSHGCSGSPTTALHIDIPDGLDSVSPTVQPGWEIEVERDPGNGLVTSVVYTTDDPVPDHLRATVTLGVKYAADAPTVLAFPVEQVCAEGATSWSQIADEGQDPHDLDHPAPFVTLAEPVETAGTGADGDDGTSAMPVALGAGGLLTGVAALAVSVLAWRRSGRA</sequence>
<keyword evidence="1" id="KW-0812">Transmembrane</keyword>
<dbReference type="RefSeq" id="WP_188756439.1">
    <property type="nucleotide sequence ID" value="NZ_BMJY01000010.1"/>
</dbReference>
<evidence type="ECO:0000256" key="1">
    <source>
        <dbReference type="SAM" id="Phobius"/>
    </source>
</evidence>
<dbReference type="InterPro" id="IPR038507">
    <property type="entry name" value="YcnI-like_sf"/>
</dbReference>
<reference evidence="3" key="2">
    <citation type="submission" date="2020-09" db="EMBL/GenBank/DDBJ databases">
        <authorList>
            <person name="Sun Q."/>
            <person name="Zhou Y."/>
        </authorList>
    </citation>
    <scope>NUCLEOTIDE SEQUENCE</scope>
    <source>
        <strain evidence="3">CGMCC 1.15794</strain>
    </source>
</reference>
<organism evidence="3 4">
    <name type="scientific">Microbacterium album</name>
    <dbReference type="NCBI Taxonomy" id="2053191"/>
    <lineage>
        <taxon>Bacteria</taxon>
        <taxon>Bacillati</taxon>
        <taxon>Actinomycetota</taxon>
        <taxon>Actinomycetes</taxon>
        <taxon>Micrococcales</taxon>
        <taxon>Microbacteriaceae</taxon>
        <taxon>Microbacterium</taxon>
    </lineage>
</organism>
<dbReference type="Pfam" id="PF07987">
    <property type="entry name" value="DUF1775"/>
    <property type="match status" value="1"/>
</dbReference>
<keyword evidence="1" id="KW-1133">Transmembrane helix</keyword>
<dbReference type="InterPro" id="IPR012533">
    <property type="entry name" value="YcnI-copper_dom"/>
</dbReference>